<reference evidence="1 2" key="1">
    <citation type="journal article" date="2004" name="Nat. Biotechnol.">
        <title>The genome sequence of the anaerobic, sulfate-reducing bacterium Desulfovibrio vulgaris Hildenborough.</title>
        <authorList>
            <person name="Heidelberg J.F."/>
            <person name="Seshadri R."/>
            <person name="Haveman S.A."/>
            <person name="Hemme C.L."/>
            <person name="Paulsen I.T."/>
            <person name="Kolonay J.F."/>
            <person name="Eisen J.A."/>
            <person name="Ward N."/>
            <person name="Methe B."/>
            <person name="Brinkac L.M."/>
            <person name="Daugherty S.C."/>
            <person name="Deboy R.T."/>
            <person name="Dodson R.J."/>
            <person name="Durkin A.S."/>
            <person name="Madupu R."/>
            <person name="Nelson W.C."/>
            <person name="Sullivan S.A."/>
            <person name="Fouts D."/>
            <person name="Haft D.H."/>
            <person name="Selengut J."/>
            <person name="Peterson J.D."/>
            <person name="Davidsen T.M."/>
            <person name="Zafar N."/>
            <person name="Zhou L."/>
            <person name="Radune D."/>
            <person name="Dimitrov G."/>
            <person name="Hance M."/>
            <person name="Tran K."/>
            <person name="Khouri H."/>
            <person name="Gill J."/>
            <person name="Utterback T.R."/>
            <person name="Feldblyum T.V."/>
            <person name="Wall J.D."/>
            <person name="Voordouw G."/>
            <person name="Fraser C.M."/>
        </authorList>
    </citation>
    <scope>NUCLEOTIDE SEQUENCE [LARGE SCALE GENOMIC DNA]</scope>
    <source>
        <strain evidence="2">ATCC 29579 / DSM 644 / NCIMB 8303 / VKM B-1760 / Hildenborough</strain>
    </source>
</reference>
<name>Q729V0_NITV2</name>
<dbReference type="EMBL" id="AE017285">
    <property type="protein sequence ID" value="AAS96721.1"/>
    <property type="molecule type" value="Genomic_DNA"/>
</dbReference>
<protein>
    <submittedName>
        <fullName evidence="1">Uncharacterized protein</fullName>
    </submittedName>
</protein>
<dbReference type="KEGG" id="dvu:DVU_2248"/>
<evidence type="ECO:0000313" key="1">
    <source>
        <dbReference type="EMBL" id="AAS96721.1"/>
    </source>
</evidence>
<keyword evidence="2" id="KW-1185">Reference proteome</keyword>
<dbReference type="HOGENOM" id="CLU_3373438_0_0_7"/>
<accession>Q729V0</accession>
<sequence length="34" mass="3897">MRRVRVHHDFRDVGDAPLSMSRKITGIIPVSMAF</sequence>
<evidence type="ECO:0000313" key="2">
    <source>
        <dbReference type="Proteomes" id="UP000002194"/>
    </source>
</evidence>
<gene>
    <name evidence="1" type="ordered locus">DVU_2248</name>
</gene>
<dbReference type="PaxDb" id="882-DVU_2248"/>
<dbReference type="AlphaFoldDB" id="Q729V0"/>
<proteinExistence type="predicted"/>
<dbReference type="EnsemblBacteria" id="AAS96721">
    <property type="protein sequence ID" value="AAS96721"/>
    <property type="gene ID" value="DVU_2248"/>
</dbReference>
<organism evidence="1 2">
    <name type="scientific">Nitratidesulfovibrio vulgaris (strain ATCC 29579 / DSM 644 / CCUG 34227 / NCIMB 8303 / VKM B-1760 / Hildenborough)</name>
    <name type="common">Desulfovibrio vulgaris</name>
    <dbReference type="NCBI Taxonomy" id="882"/>
    <lineage>
        <taxon>Bacteria</taxon>
        <taxon>Pseudomonadati</taxon>
        <taxon>Thermodesulfobacteriota</taxon>
        <taxon>Desulfovibrionia</taxon>
        <taxon>Desulfovibrionales</taxon>
        <taxon>Desulfovibrionaceae</taxon>
        <taxon>Nitratidesulfovibrio</taxon>
    </lineage>
</organism>
<dbReference type="Proteomes" id="UP000002194">
    <property type="component" value="Chromosome"/>
</dbReference>